<accession>A0A517XMR4</accession>
<dbReference type="PANTHER" id="PTHR43037">
    <property type="entry name" value="UNNAMED PRODUCT-RELATED"/>
    <property type="match status" value="1"/>
</dbReference>
<keyword evidence="1" id="KW-0732">Signal</keyword>
<feature type="domain" description="Phospholipase/carboxylesterase/thioesterase" evidence="3">
    <location>
        <begin position="110"/>
        <end position="223"/>
    </location>
</feature>
<name>A0A517XMR4_9BACT</name>
<proteinExistence type="predicted"/>
<dbReference type="Proteomes" id="UP000319576">
    <property type="component" value="Chromosome"/>
</dbReference>
<dbReference type="KEGG" id="uli:ETAA1_06780"/>
<keyword evidence="2" id="KW-0378">Hydrolase</keyword>
<dbReference type="AlphaFoldDB" id="A0A517XMR4"/>
<gene>
    <name evidence="4" type="ORF">ETAA1_06780</name>
</gene>
<dbReference type="InterPro" id="IPR003140">
    <property type="entry name" value="PLipase/COase/thioEstase"/>
</dbReference>
<reference evidence="4 5" key="1">
    <citation type="submission" date="2019-02" db="EMBL/GenBank/DDBJ databases">
        <title>Deep-cultivation of Planctomycetes and their phenomic and genomic characterization uncovers novel biology.</title>
        <authorList>
            <person name="Wiegand S."/>
            <person name="Jogler M."/>
            <person name="Boedeker C."/>
            <person name="Pinto D."/>
            <person name="Vollmers J."/>
            <person name="Rivas-Marin E."/>
            <person name="Kohn T."/>
            <person name="Peeters S.H."/>
            <person name="Heuer A."/>
            <person name="Rast P."/>
            <person name="Oberbeckmann S."/>
            <person name="Bunk B."/>
            <person name="Jeske O."/>
            <person name="Meyerdierks A."/>
            <person name="Storesund J.E."/>
            <person name="Kallscheuer N."/>
            <person name="Luecker S."/>
            <person name="Lage O.M."/>
            <person name="Pohl T."/>
            <person name="Merkel B.J."/>
            <person name="Hornburger P."/>
            <person name="Mueller R.-W."/>
            <person name="Bruemmer F."/>
            <person name="Labrenz M."/>
            <person name="Spormann A.M."/>
            <person name="Op den Camp H."/>
            <person name="Overmann J."/>
            <person name="Amann R."/>
            <person name="Jetten M.S.M."/>
            <person name="Mascher T."/>
            <person name="Medema M.H."/>
            <person name="Devos D.P."/>
            <person name="Kaster A.-K."/>
            <person name="Ovreas L."/>
            <person name="Rohde M."/>
            <person name="Galperin M.Y."/>
            <person name="Jogler C."/>
        </authorList>
    </citation>
    <scope>NUCLEOTIDE SEQUENCE [LARGE SCALE GENOMIC DNA]</scope>
    <source>
        <strain evidence="4 5">ETA_A1</strain>
    </source>
</reference>
<keyword evidence="5" id="KW-1185">Reference proteome</keyword>
<dbReference type="PANTHER" id="PTHR43037:SF5">
    <property type="entry name" value="FERULOYL ESTERASE"/>
    <property type="match status" value="1"/>
</dbReference>
<organism evidence="4 5">
    <name type="scientific">Urbifossiella limnaea</name>
    <dbReference type="NCBI Taxonomy" id="2528023"/>
    <lineage>
        <taxon>Bacteria</taxon>
        <taxon>Pseudomonadati</taxon>
        <taxon>Planctomycetota</taxon>
        <taxon>Planctomycetia</taxon>
        <taxon>Gemmatales</taxon>
        <taxon>Gemmataceae</taxon>
        <taxon>Urbifossiella</taxon>
    </lineage>
</organism>
<dbReference type="InterPro" id="IPR029058">
    <property type="entry name" value="AB_hydrolase_fold"/>
</dbReference>
<protein>
    <submittedName>
        <fullName evidence="4">Phospholipase/Carboxylesterase</fullName>
    </submittedName>
</protein>
<dbReference type="GO" id="GO:0016787">
    <property type="term" value="F:hydrolase activity"/>
    <property type="evidence" value="ECO:0007669"/>
    <property type="project" value="UniProtKB-KW"/>
</dbReference>
<dbReference type="RefSeq" id="WP_145234298.1">
    <property type="nucleotide sequence ID" value="NZ_CP036273.1"/>
</dbReference>
<dbReference type="Pfam" id="PF02230">
    <property type="entry name" value="Abhydrolase_2"/>
    <property type="match status" value="1"/>
</dbReference>
<dbReference type="EMBL" id="CP036273">
    <property type="protein sequence ID" value="QDU18782.1"/>
    <property type="molecule type" value="Genomic_DNA"/>
</dbReference>
<evidence type="ECO:0000256" key="2">
    <source>
        <dbReference type="ARBA" id="ARBA00022801"/>
    </source>
</evidence>
<dbReference type="SUPFAM" id="SSF53474">
    <property type="entry name" value="alpha/beta-Hydrolases"/>
    <property type="match status" value="1"/>
</dbReference>
<dbReference type="Gene3D" id="3.40.50.1820">
    <property type="entry name" value="alpha/beta hydrolase"/>
    <property type="match status" value="1"/>
</dbReference>
<evidence type="ECO:0000259" key="3">
    <source>
        <dbReference type="Pfam" id="PF02230"/>
    </source>
</evidence>
<evidence type="ECO:0000313" key="5">
    <source>
        <dbReference type="Proteomes" id="UP000319576"/>
    </source>
</evidence>
<dbReference type="OrthoDB" id="270827at2"/>
<evidence type="ECO:0000256" key="1">
    <source>
        <dbReference type="ARBA" id="ARBA00022729"/>
    </source>
</evidence>
<dbReference type="InterPro" id="IPR050955">
    <property type="entry name" value="Plant_Biomass_Hydrol_Est"/>
</dbReference>
<evidence type="ECO:0000313" key="4">
    <source>
        <dbReference type="EMBL" id="QDU18782.1"/>
    </source>
</evidence>
<sequence length="242" mass="26493">MTDATSQTHWRLDRPAEGMYASELPARPDRPVRTFLPTDYQPRYPYPLVVTFHAAGGTEESGSKLLPRVSRRNYIGLTLRGLHPDGRGFGWADASTDDVTDYLLAAVEQTRRTYHVHSERVFLLGVGDGATAAYRAGLQLADRVAGVVALNGLMPKPAGKPLFDLRTVRGLPVFIGHGVANPVVPYSTAERDFRLLYAAGADVRLTGYPTTQKLHAHMLRDVNRWVMGGVTAGRGLMLRAGV</sequence>